<accession>A0A8S1NNS9</accession>
<evidence type="ECO:0000313" key="1">
    <source>
        <dbReference type="EMBL" id="CAD8093019.1"/>
    </source>
</evidence>
<dbReference type="AlphaFoldDB" id="A0A8S1NNS9"/>
<dbReference type="EMBL" id="CAJJDN010000060">
    <property type="protein sequence ID" value="CAD8093019.1"/>
    <property type="molecule type" value="Genomic_DNA"/>
</dbReference>
<dbReference type="Proteomes" id="UP000692954">
    <property type="component" value="Unassembled WGS sequence"/>
</dbReference>
<name>A0A8S1NNS9_9CILI</name>
<proteinExistence type="predicted"/>
<sequence length="145" mass="17832">MECKLGRQFQNILIIRFRWQLNSGIIKLHLFLQDDMDILQDNYHQNYDIQNNHEEELELIKLQTSKNFYQTKIIQFIHSSHQEQHLDNLIQQQLSQVQHLQVFKAKYQNQQNHLKLMQEMIFLYEDDDHDIKLKQIIFYLNQIHL</sequence>
<organism evidence="1 2">
    <name type="scientific">Paramecium sonneborni</name>
    <dbReference type="NCBI Taxonomy" id="65129"/>
    <lineage>
        <taxon>Eukaryota</taxon>
        <taxon>Sar</taxon>
        <taxon>Alveolata</taxon>
        <taxon>Ciliophora</taxon>
        <taxon>Intramacronucleata</taxon>
        <taxon>Oligohymenophorea</taxon>
        <taxon>Peniculida</taxon>
        <taxon>Parameciidae</taxon>
        <taxon>Paramecium</taxon>
    </lineage>
</organism>
<comment type="caution">
    <text evidence="1">The sequence shown here is derived from an EMBL/GenBank/DDBJ whole genome shotgun (WGS) entry which is preliminary data.</text>
</comment>
<keyword evidence="2" id="KW-1185">Reference proteome</keyword>
<gene>
    <name evidence="1" type="ORF">PSON_ATCC_30995.1.T0600054</name>
</gene>
<evidence type="ECO:0000313" key="2">
    <source>
        <dbReference type="Proteomes" id="UP000692954"/>
    </source>
</evidence>
<reference evidence="1" key="1">
    <citation type="submission" date="2021-01" db="EMBL/GenBank/DDBJ databases">
        <authorList>
            <consortium name="Genoscope - CEA"/>
            <person name="William W."/>
        </authorList>
    </citation>
    <scope>NUCLEOTIDE SEQUENCE</scope>
</reference>
<protein>
    <submittedName>
        <fullName evidence="1">Uncharacterized protein</fullName>
    </submittedName>
</protein>